<dbReference type="Proteomes" id="UP001528912">
    <property type="component" value="Unassembled WGS sequence"/>
</dbReference>
<gene>
    <name evidence="1" type="ORF">P4R38_18990</name>
</gene>
<comment type="caution">
    <text evidence="1">The sequence shown here is derived from an EMBL/GenBank/DDBJ whole genome shotgun (WGS) entry which is preliminary data.</text>
</comment>
<organism evidence="1 2">
    <name type="scientific">Luteipulveratus flavus</name>
    <dbReference type="NCBI Taxonomy" id="3031728"/>
    <lineage>
        <taxon>Bacteria</taxon>
        <taxon>Bacillati</taxon>
        <taxon>Actinomycetota</taxon>
        <taxon>Actinomycetes</taxon>
        <taxon>Micrococcales</taxon>
        <taxon>Dermacoccaceae</taxon>
        <taxon>Luteipulveratus</taxon>
    </lineage>
</organism>
<reference evidence="1 2" key="1">
    <citation type="submission" date="2023-03" db="EMBL/GenBank/DDBJ databases">
        <title>YIM 133296 draft genome.</title>
        <authorList>
            <person name="Xiong L."/>
        </authorList>
    </citation>
    <scope>NUCLEOTIDE SEQUENCE [LARGE SCALE GENOMIC DNA]</scope>
    <source>
        <strain evidence="1 2">YIM 133296</strain>
    </source>
</reference>
<dbReference type="EMBL" id="JAROAV010000053">
    <property type="protein sequence ID" value="MDF8266341.1"/>
    <property type="molecule type" value="Genomic_DNA"/>
</dbReference>
<keyword evidence="2" id="KW-1185">Reference proteome</keyword>
<proteinExistence type="predicted"/>
<sequence length="60" mass="6624">MVARCIKADVPTTVYLVSVSGFDTHAREKDAQTGRLTDVDKALTAFRSALPVTRGRRTSW</sequence>
<accession>A0ABT6CBS8</accession>
<evidence type="ECO:0000313" key="2">
    <source>
        <dbReference type="Proteomes" id="UP001528912"/>
    </source>
</evidence>
<protein>
    <submittedName>
        <fullName evidence="1">Uncharacterized protein</fullName>
    </submittedName>
</protein>
<dbReference type="RefSeq" id="WP_277193528.1">
    <property type="nucleotide sequence ID" value="NZ_JAROAV010000053.1"/>
</dbReference>
<evidence type="ECO:0000313" key="1">
    <source>
        <dbReference type="EMBL" id="MDF8266341.1"/>
    </source>
</evidence>
<name>A0ABT6CBS8_9MICO</name>